<feature type="domain" description="Mannitol dehydrogenase C-terminal" evidence="8">
    <location>
        <begin position="275"/>
        <end position="453"/>
    </location>
</feature>
<dbReference type="Gene3D" id="1.10.1040.10">
    <property type="entry name" value="N-(1-d-carboxylethyl)-l-norvaline Dehydrogenase, domain 2"/>
    <property type="match status" value="1"/>
</dbReference>
<dbReference type="InterPro" id="IPR050988">
    <property type="entry name" value="Mannitol_DH/Oxidoreductase"/>
</dbReference>
<dbReference type="InterPro" id="IPR013118">
    <property type="entry name" value="Mannitol_DH_C"/>
</dbReference>
<organism evidence="9 10">
    <name type="scientific">Cellulomonas denverensis</name>
    <dbReference type="NCBI Taxonomy" id="264297"/>
    <lineage>
        <taxon>Bacteria</taxon>
        <taxon>Bacillati</taxon>
        <taxon>Actinomycetota</taxon>
        <taxon>Actinomycetes</taxon>
        <taxon>Micrococcales</taxon>
        <taxon>Cellulomonadaceae</taxon>
        <taxon>Cellulomonas</taxon>
    </lineage>
</organism>
<name>A0A7X6R0B0_9CELL</name>
<comment type="similarity">
    <text evidence="1">Belongs to the mannitol dehydrogenase family.</text>
</comment>
<dbReference type="InterPro" id="IPR008927">
    <property type="entry name" value="6-PGluconate_DH-like_C_sf"/>
</dbReference>
<dbReference type="InterPro" id="IPR023027">
    <property type="entry name" value="Mannitol_DH_CS"/>
</dbReference>
<evidence type="ECO:0000256" key="4">
    <source>
        <dbReference type="ARBA" id="ARBA00023002"/>
    </source>
</evidence>
<dbReference type="AlphaFoldDB" id="A0A7X6R0B0"/>
<dbReference type="Pfam" id="PF08125">
    <property type="entry name" value="Mannitol_dh_C"/>
    <property type="match status" value="1"/>
</dbReference>
<gene>
    <name evidence="9" type="ORF">HGA03_14870</name>
</gene>
<dbReference type="PANTHER" id="PTHR43362:SF1">
    <property type="entry name" value="MANNITOL DEHYDROGENASE 2-RELATED"/>
    <property type="match status" value="1"/>
</dbReference>
<evidence type="ECO:0000256" key="1">
    <source>
        <dbReference type="ARBA" id="ARBA00006541"/>
    </source>
</evidence>
<reference evidence="9 10" key="1">
    <citation type="submission" date="2020-04" db="EMBL/GenBank/DDBJ databases">
        <title>MicrobeNet Type strains.</title>
        <authorList>
            <person name="Nicholson A.C."/>
        </authorList>
    </citation>
    <scope>NUCLEOTIDE SEQUENCE [LARGE SCALE GENOMIC DNA]</scope>
    <source>
        <strain evidence="9 10">ATCC BAA-788</strain>
    </source>
</reference>
<dbReference type="PRINTS" id="PR00084">
    <property type="entry name" value="MTLDHDRGNASE"/>
</dbReference>
<evidence type="ECO:0000313" key="9">
    <source>
        <dbReference type="EMBL" id="NKY23951.1"/>
    </source>
</evidence>
<dbReference type="EC" id="1.1.1.17" evidence="2"/>
<dbReference type="SUPFAM" id="SSF51735">
    <property type="entry name" value="NAD(P)-binding Rossmann-fold domains"/>
    <property type="match status" value="1"/>
</dbReference>
<comment type="catalytic activity">
    <reaction evidence="6">
        <text>D-mannitol 1-phosphate + NAD(+) = beta-D-fructose 6-phosphate + NADH + H(+)</text>
        <dbReference type="Rhea" id="RHEA:19661"/>
        <dbReference type="ChEBI" id="CHEBI:15378"/>
        <dbReference type="ChEBI" id="CHEBI:57540"/>
        <dbReference type="ChEBI" id="CHEBI:57634"/>
        <dbReference type="ChEBI" id="CHEBI:57945"/>
        <dbReference type="ChEBI" id="CHEBI:61381"/>
        <dbReference type="EC" id="1.1.1.17"/>
    </reaction>
</comment>
<evidence type="ECO:0000256" key="5">
    <source>
        <dbReference type="ARBA" id="ARBA00023027"/>
    </source>
</evidence>
<dbReference type="GO" id="GO:0019594">
    <property type="term" value="P:mannitol metabolic process"/>
    <property type="evidence" value="ECO:0007669"/>
    <property type="project" value="InterPro"/>
</dbReference>
<dbReference type="RefSeq" id="WP_168631078.1">
    <property type="nucleotide sequence ID" value="NZ_BONL01000005.1"/>
</dbReference>
<dbReference type="EMBL" id="JAAXOX010000010">
    <property type="protein sequence ID" value="NKY23951.1"/>
    <property type="molecule type" value="Genomic_DNA"/>
</dbReference>
<keyword evidence="4" id="KW-0560">Oxidoreductase</keyword>
<comment type="caution">
    <text evidence="9">The sequence shown here is derived from an EMBL/GenBank/DDBJ whole genome shotgun (WGS) entry which is preliminary data.</text>
</comment>
<evidence type="ECO:0000256" key="2">
    <source>
        <dbReference type="ARBA" id="ARBA00012939"/>
    </source>
</evidence>
<accession>A0A7X6R0B0</accession>
<dbReference type="Gene3D" id="3.40.50.720">
    <property type="entry name" value="NAD(P)-binding Rossmann-like Domain"/>
    <property type="match status" value="1"/>
</dbReference>
<keyword evidence="10" id="KW-1185">Reference proteome</keyword>
<dbReference type="PROSITE" id="PS00974">
    <property type="entry name" value="MANNITOL_DHGENASE"/>
    <property type="match status" value="1"/>
</dbReference>
<sequence length="469" mass="50519">MTVRTPAYDRDRLRVGVVHLGVGAFHRSHQQTYWDAIAAGGDLDWGVCGVGLLPTETALRDAAHARDGRYTLVTTAPDGTRRAQVIGSLIRYLHAPDDPAAVLDVLADPATRIVSLTITEGGYGIDDATGTFAPRDPLTLADLDQPDGLPISAFGYLAAALRRRRADGTPPFTVLSCDNIQHNGDVTRAALTAFTRRHDPALADWIAAEVAFPCTMVDRITPVTTDLTRAMVRDDYGIDDPWPVAAEQFRQWVIQDDFPTGRPDLATVGVELVPDVAPYEKLKLRILNASHQALAHLGMLAGHTWVHEAVADPVIAGLVRRYLTDEAVPTLDPLPGTDPLAYGDQVLDRFACAAVADRLDRIAVDASDRIPKFLLPVVRDQLAAGGSIDVAALVLAAWGVSMQRRGTTVVDRAAAELLAAVAREDERPGALLDVVPVFGELGADPRLRRAYCRAREALLQDGVAESADL</sequence>
<dbReference type="InterPro" id="IPR036291">
    <property type="entry name" value="NAD(P)-bd_dom_sf"/>
</dbReference>
<protein>
    <recommendedName>
        <fullName evidence="3">Mannitol-1-phosphate 5-dehydrogenase</fullName>
        <ecNumber evidence="2">1.1.1.17</ecNumber>
    </recommendedName>
</protein>
<dbReference type="SUPFAM" id="SSF48179">
    <property type="entry name" value="6-phosphogluconate dehydrogenase C-terminal domain-like"/>
    <property type="match status" value="1"/>
</dbReference>
<dbReference type="InterPro" id="IPR013328">
    <property type="entry name" value="6PGD_dom2"/>
</dbReference>
<evidence type="ECO:0000256" key="3">
    <source>
        <dbReference type="ARBA" id="ARBA00016219"/>
    </source>
</evidence>
<evidence type="ECO:0000259" key="8">
    <source>
        <dbReference type="Pfam" id="PF08125"/>
    </source>
</evidence>
<evidence type="ECO:0000313" key="10">
    <source>
        <dbReference type="Proteomes" id="UP000581206"/>
    </source>
</evidence>
<dbReference type="InterPro" id="IPR013131">
    <property type="entry name" value="Mannitol_DH_N"/>
</dbReference>
<dbReference type="InterPro" id="IPR000669">
    <property type="entry name" value="Mannitol_DH"/>
</dbReference>
<dbReference type="Proteomes" id="UP000581206">
    <property type="component" value="Unassembled WGS sequence"/>
</dbReference>
<evidence type="ECO:0000259" key="7">
    <source>
        <dbReference type="Pfam" id="PF01232"/>
    </source>
</evidence>
<feature type="domain" description="Mannitol dehydrogenase N-terminal" evidence="7">
    <location>
        <begin position="16"/>
        <end position="265"/>
    </location>
</feature>
<dbReference type="Pfam" id="PF01232">
    <property type="entry name" value="Mannitol_dh"/>
    <property type="match status" value="1"/>
</dbReference>
<dbReference type="GO" id="GO:0008926">
    <property type="term" value="F:mannitol-1-phosphate 5-dehydrogenase activity"/>
    <property type="evidence" value="ECO:0007669"/>
    <property type="project" value="UniProtKB-EC"/>
</dbReference>
<keyword evidence="5" id="KW-0520">NAD</keyword>
<dbReference type="PANTHER" id="PTHR43362">
    <property type="entry name" value="MANNITOL DEHYDROGENASE DSF1-RELATED"/>
    <property type="match status" value="1"/>
</dbReference>
<proteinExistence type="inferred from homology"/>
<evidence type="ECO:0000256" key="6">
    <source>
        <dbReference type="ARBA" id="ARBA00048615"/>
    </source>
</evidence>